<dbReference type="PANTHER" id="PTHR47326">
    <property type="entry name" value="TRANSPOSABLE ELEMENT TC3 TRANSPOSASE-LIKE PROTEIN"/>
    <property type="match status" value="1"/>
</dbReference>
<dbReference type="EMBL" id="CARXXK010000002">
    <property type="protein sequence ID" value="CAI6355622.1"/>
    <property type="molecule type" value="Genomic_DNA"/>
</dbReference>
<gene>
    <name evidence="1" type="ORF">MEUPH1_LOCUS11454</name>
</gene>
<proteinExistence type="predicted"/>
<dbReference type="Gene3D" id="3.30.420.10">
    <property type="entry name" value="Ribonuclease H-like superfamily/Ribonuclease H"/>
    <property type="match status" value="1"/>
</dbReference>
<evidence type="ECO:0000313" key="2">
    <source>
        <dbReference type="Proteomes" id="UP001160148"/>
    </source>
</evidence>
<name>A0AAV0WIY1_9HEMI</name>
<dbReference type="GO" id="GO:0003676">
    <property type="term" value="F:nucleic acid binding"/>
    <property type="evidence" value="ECO:0007669"/>
    <property type="project" value="InterPro"/>
</dbReference>
<dbReference type="PANTHER" id="PTHR47326:SF1">
    <property type="entry name" value="HTH PSQ-TYPE DOMAIN-CONTAINING PROTEIN"/>
    <property type="match status" value="1"/>
</dbReference>
<dbReference type="AlphaFoldDB" id="A0AAV0WIY1"/>
<dbReference type="InterPro" id="IPR036397">
    <property type="entry name" value="RNaseH_sf"/>
</dbReference>
<evidence type="ECO:0000313" key="1">
    <source>
        <dbReference type="EMBL" id="CAI6355622.1"/>
    </source>
</evidence>
<protein>
    <submittedName>
        <fullName evidence="1">Uncharacterized protein</fullName>
    </submittedName>
</protein>
<accession>A0AAV0WIY1</accession>
<organism evidence="1 2">
    <name type="scientific">Macrosiphum euphorbiae</name>
    <name type="common">potato aphid</name>
    <dbReference type="NCBI Taxonomy" id="13131"/>
    <lineage>
        <taxon>Eukaryota</taxon>
        <taxon>Metazoa</taxon>
        <taxon>Ecdysozoa</taxon>
        <taxon>Arthropoda</taxon>
        <taxon>Hexapoda</taxon>
        <taxon>Insecta</taxon>
        <taxon>Pterygota</taxon>
        <taxon>Neoptera</taxon>
        <taxon>Paraneoptera</taxon>
        <taxon>Hemiptera</taxon>
        <taxon>Sternorrhyncha</taxon>
        <taxon>Aphidomorpha</taxon>
        <taxon>Aphidoidea</taxon>
        <taxon>Aphididae</taxon>
        <taxon>Macrosiphini</taxon>
        <taxon>Macrosiphum</taxon>
    </lineage>
</organism>
<comment type="caution">
    <text evidence="1">The sequence shown here is derived from an EMBL/GenBank/DDBJ whole genome shotgun (WGS) entry which is preliminary data.</text>
</comment>
<sequence>MCPTRLVTLRGDLGWPARSLDLSICDFFLWDYLKEKVFKHRPHTLEELKTRIREEIASIPVDMCQKVVENFKNTSINASLLEVIILLM</sequence>
<dbReference type="Proteomes" id="UP001160148">
    <property type="component" value="Unassembled WGS sequence"/>
</dbReference>
<keyword evidence="2" id="KW-1185">Reference proteome</keyword>
<reference evidence="1 2" key="1">
    <citation type="submission" date="2023-01" db="EMBL/GenBank/DDBJ databases">
        <authorList>
            <person name="Whitehead M."/>
        </authorList>
    </citation>
    <scope>NUCLEOTIDE SEQUENCE [LARGE SCALE GENOMIC DNA]</scope>
</reference>